<reference evidence="1" key="1">
    <citation type="submission" date="2018-02" db="EMBL/GenBank/DDBJ databases">
        <title>Rhizophora mucronata_Transcriptome.</title>
        <authorList>
            <person name="Meera S.P."/>
            <person name="Sreeshan A."/>
            <person name="Augustine A."/>
        </authorList>
    </citation>
    <scope>NUCLEOTIDE SEQUENCE</scope>
    <source>
        <tissue evidence="1">Leaf</tissue>
    </source>
</reference>
<protein>
    <submittedName>
        <fullName evidence="1">Uncharacterized protein</fullName>
    </submittedName>
</protein>
<name>A0A2P2N010_RHIMU</name>
<sequence length="16" mass="1931">MRVVEAFYVYNDAPQE</sequence>
<dbReference type="AlphaFoldDB" id="A0A2P2N010"/>
<dbReference type="EMBL" id="GGEC01055294">
    <property type="protein sequence ID" value="MBX35778.1"/>
    <property type="molecule type" value="Transcribed_RNA"/>
</dbReference>
<accession>A0A2P2N010</accession>
<evidence type="ECO:0000313" key="1">
    <source>
        <dbReference type="EMBL" id="MBX35778.1"/>
    </source>
</evidence>
<proteinExistence type="predicted"/>
<organism evidence="1">
    <name type="scientific">Rhizophora mucronata</name>
    <name type="common">Asiatic mangrove</name>
    <dbReference type="NCBI Taxonomy" id="61149"/>
    <lineage>
        <taxon>Eukaryota</taxon>
        <taxon>Viridiplantae</taxon>
        <taxon>Streptophyta</taxon>
        <taxon>Embryophyta</taxon>
        <taxon>Tracheophyta</taxon>
        <taxon>Spermatophyta</taxon>
        <taxon>Magnoliopsida</taxon>
        <taxon>eudicotyledons</taxon>
        <taxon>Gunneridae</taxon>
        <taxon>Pentapetalae</taxon>
        <taxon>rosids</taxon>
        <taxon>fabids</taxon>
        <taxon>Malpighiales</taxon>
        <taxon>Rhizophoraceae</taxon>
        <taxon>Rhizophora</taxon>
    </lineage>
</organism>